<evidence type="ECO:0000256" key="1">
    <source>
        <dbReference type="SAM" id="MobiDB-lite"/>
    </source>
</evidence>
<dbReference type="EMBL" id="JABCRI010000001">
    <property type="protein sequence ID" value="KAF8412052.1"/>
    <property type="molecule type" value="Genomic_DNA"/>
</dbReference>
<evidence type="ECO:0000313" key="3">
    <source>
        <dbReference type="Proteomes" id="UP000655225"/>
    </source>
</evidence>
<comment type="caution">
    <text evidence="2">The sequence shown here is derived from an EMBL/GenBank/DDBJ whole genome shotgun (WGS) entry which is preliminary data.</text>
</comment>
<dbReference type="PANTHER" id="PTHR37258:SF1">
    <property type="entry name" value="FANTOM PROTEIN"/>
    <property type="match status" value="1"/>
</dbReference>
<proteinExistence type="predicted"/>
<sequence length="300" mass="33603">MLCSISNGKSGSNWLDRLRSTKGFPVGNGLDLEHFLNSNPSLSISSETKVSDTETEKYNLKSISDSAPSDAKPIADRKRTMENTGVQKNRQKDDWFDIMSTVLAELFNMGDSSEFHREKKSSRKQRNPKICVFSASASVDNSSLDGVVRRVEGVPAMSPPSADNSVTEVERTGGRSKQKKKRASIAVEGKSQADRSAYSRAEVTIIDTSSPLWKFEKLLCRKGNVWKVRDKKWKSKNVSVFKKKRKLSQSDREVGGKRKRKTSPQPSSTSKEAGPEERIISSKEVRFFVTFAAYDYSQQQ</sequence>
<feature type="region of interest" description="Disordered" evidence="1">
    <location>
        <begin position="156"/>
        <end position="191"/>
    </location>
</feature>
<name>A0A835DTM0_TETSI</name>
<protein>
    <submittedName>
        <fullName evidence="2">Uncharacterized protein</fullName>
    </submittedName>
</protein>
<reference evidence="2 3" key="1">
    <citation type="submission" date="2020-04" db="EMBL/GenBank/DDBJ databases">
        <title>Plant Genome Project.</title>
        <authorList>
            <person name="Zhang R.-G."/>
        </authorList>
    </citation>
    <scope>NUCLEOTIDE SEQUENCE [LARGE SCALE GENOMIC DNA]</scope>
    <source>
        <strain evidence="2">YNK0</strain>
        <tissue evidence="2">Leaf</tissue>
    </source>
</reference>
<feature type="region of interest" description="Disordered" evidence="1">
    <location>
        <begin position="243"/>
        <end position="278"/>
    </location>
</feature>
<gene>
    <name evidence="2" type="ORF">HHK36_000005</name>
</gene>
<organism evidence="2 3">
    <name type="scientific">Tetracentron sinense</name>
    <name type="common">Spur-leaf</name>
    <dbReference type="NCBI Taxonomy" id="13715"/>
    <lineage>
        <taxon>Eukaryota</taxon>
        <taxon>Viridiplantae</taxon>
        <taxon>Streptophyta</taxon>
        <taxon>Embryophyta</taxon>
        <taxon>Tracheophyta</taxon>
        <taxon>Spermatophyta</taxon>
        <taxon>Magnoliopsida</taxon>
        <taxon>Trochodendrales</taxon>
        <taxon>Trochodendraceae</taxon>
        <taxon>Tetracentron</taxon>
    </lineage>
</organism>
<dbReference type="AlphaFoldDB" id="A0A835DTM0"/>
<dbReference type="Proteomes" id="UP000655225">
    <property type="component" value="Unassembled WGS sequence"/>
</dbReference>
<dbReference type="PANTHER" id="PTHR37258">
    <property type="entry name" value="FANTOM PROTEIN"/>
    <property type="match status" value="1"/>
</dbReference>
<feature type="region of interest" description="Disordered" evidence="1">
    <location>
        <begin position="63"/>
        <end position="88"/>
    </location>
</feature>
<feature type="compositionally biased region" description="Basic residues" evidence="1">
    <location>
        <begin position="174"/>
        <end position="183"/>
    </location>
</feature>
<dbReference type="OMA" id="SNPRHCS"/>
<evidence type="ECO:0000313" key="2">
    <source>
        <dbReference type="EMBL" id="KAF8412052.1"/>
    </source>
</evidence>
<keyword evidence="3" id="KW-1185">Reference proteome</keyword>
<accession>A0A835DTM0</accession>
<dbReference type="OrthoDB" id="684590at2759"/>